<evidence type="ECO:0000313" key="6">
    <source>
        <dbReference type="Proteomes" id="UP000009139"/>
    </source>
</evidence>
<dbReference type="Pfam" id="PF01865">
    <property type="entry name" value="PhoU_div"/>
    <property type="match status" value="1"/>
</dbReference>
<dbReference type="EMBL" id="AJ248285">
    <property type="protein sequence ID" value="CAB49674.1"/>
    <property type="molecule type" value="Genomic_DNA"/>
</dbReference>
<dbReference type="InterPro" id="IPR038078">
    <property type="entry name" value="PhoU-like_sf"/>
</dbReference>
<dbReference type="EMBL" id="HE613800">
    <property type="protein sequence ID" value="CCE70156.1"/>
    <property type="molecule type" value="Genomic_DNA"/>
</dbReference>
<dbReference type="Proteomes" id="UP000000810">
    <property type="component" value="Chromosome"/>
</dbReference>
<dbReference type="RefSeq" id="WP_010867882.1">
    <property type="nucleotide sequence ID" value="NC_000868.1"/>
</dbReference>
<reference evidence="4 6" key="5">
    <citation type="journal article" date="2012" name="Curr. Microbiol.">
        <title>Re-annotation of two hyperthermophilic archaea Pyrococcus abyssi GE5 and Pyrococcus furiosus DSM 3638.</title>
        <authorList>
            <person name="Gao J."/>
            <person name="Wang J."/>
        </authorList>
    </citation>
    <scope>GENOME REANNOTATION</scope>
    <source>
        <strain evidence="4">GE5</strain>
        <strain evidence="6">GE5 / Orsay</strain>
    </source>
</reference>
<dbReference type="Proteomes" id="UP000009139">
    <property type="component" value="Chromosome"/>
</dbReference>
<dbReference type="KEGG" id="pab:PAB0513"/>
<evidence type="ECO:0000313" key="5">
    <source>
        <dbReference type="Proteomes" id="UP000000810"/>
    </source>
</evidence>
<evidence type="ECO:0000313" key="3">
    <source>
        <dbReference type="EMBL" id="CAB49674.1"/>
    </source>
</evidence>
<reference evidence="3" key="2">
    <citation type="journal article" date="2000" name="J. Mol. Biol.">
        <title>Archaeal homologs of eukaryotic methylation guide small nucleolar RNAs: lessons from the Pyrococcus genomes.</title>
        <authorList>
            <person name="Gaspin C."/>
            <person name="Cavaille J."/>
            <person name="Erauso G."/>
        </authorList>
    </citation>
    <scope>NUCLEOTIDE SEQUENCE</scope>
    <source>
        <strain evidence="3">Orsay</strain>
    </source>
</reference>
<feature type="coiled-coil region" evidence="2">
    <location>
        <begin position="32"/>
        <end position="62"/>
    </location>
</feature>
<organism evidence="3 5">
    <name type="scientific">Pyrococcus abyssi (strain GE5 / Orsay)</name>
    <dbReference type="NCBI Taxonomy" id="272844"/>
    <lineage>
        <taxon>Archaea</taxon>
        <taxon>Methanobacteriati</taxon>
        <taxon>Methanobacteriota</taxon>
        <taxon>Thermococci</taxon>
        <taxon>Thermococcales</taxon>
        <taxon>Thermococcaceae</taxon>
        <taxon>Pyrococcus</taxon>
    </lineage>
</organism>
<dbReference type="STRING" id="272844.PAB0513"/>
<dbReference type="Gene3D" id="1.20.58.220">
    <property type="entry name" value="Phosphate transport system protein phou homolog 2, domain 2"/>
    <property type="match status" value="1"/>
</dbReference>
<dbReference type="InterPro" id="IPR018445">
    <property type="entry name" value="Put_Phosphate_transp_reg"/>
</dbReference>
<reference evidence="3" key="1">
    <citation type="submission" date="1999-07" db="EMBL/GenBank/DDBJ databases">
        <authorList>
            <person name="Genoscope"/>
        </authorList>
    </citation>
    <scope>NUCLEOTIDE SEQUENCE</scope>
    <source>
        <strain evidence="3">Orsay</strain>
    </source>
</reference>
<comment type="similarity">
    <text evidence="1">Belongs to the UPF0111 family.</text>
</comment>
<dbReference type="InterPro" id="IPR002727">
    <property type="entry name" value="DUF47"/>
</dbReference>
<name>Q9V0M9_PYRAB</name>
<evidence type="ECO:0000256" key="1">
    <source>
        <dbReference type="ARBA" id="ARBA00008591"/>
    </source>
</evidence>
<sequence>MIGGKEKEVFNKLREHLEAVDATLSAFRQLFVAYLSGDLDKAERLLREVEDKESYADELRRSIELMLYGGAFIPASRGDYIRLSELIDNVADAAESAAHTLMFAKPNIPGDLESEILRLVDESLKTYTYLKEAVLALEESVEKALELSKETETQEERADKIEYDLLRKIFSRNDISTYAKLIWNQVITKVGDIADRAEDASDQVMLIAVKRR</sequence>
<dbReference type="PANTHER" id="PTHR36536">
    <property type="entry name" value="UPF0111 PROTEIN HI_1603"/>
    <property type="match status" value="1"/>
</dbReference>
<evidence type="ECO:0000256" key="2">
    <source>
        <dbReference type="SAM" id="Coils"/>
    </source>
</evidence>
<dbReference type="eggNOG" id="arCOG02640">
    <property type="taxonomic scope" value="Archaea"/>
</dbReference>
<dbReference type="HOGENOM" id="CLU_104916_1_1_2"/>
<reference evidence="3" key="3">
    <citation type="journal article" date="2001" name="Genome Res.">
        <title>Genome evolution at the genus level: comparison of three complete genomes of hyperthermophilic archaea.</title>
        <authorList>
            <person name="Lecompte O."/>
            <person name="Ripp R."/>
            <person name="Puzos-Barbe V."/>
            <person name="Duprat S."/>
            <person name="Heilig R."/>
            <person name="Dietrich J."/>
            <person name="Thierry J.C."/>
            <person name="Poch O."/>
        </authorList>
    </citation>
    <scope>NUCLEOTIDE SEQUENCE</scope>
    <source>
        <strain evidence="3">Orsay</strain>
    </source>
</reference>
<gene>
    <name evidence="3" type="ordered locus">PAB0513</name>
</gene>
<keyword evidence="2" id="KW-0175">Coiled coil</keyword>
<reference evidence="3 5" key="4">
    <citation type="journal article" date="2003" name="Mol. Microbiol.">
        <title>An integrated analysis of the genome of the hyperthermophilic archaeon Pyrococcus abyssi.</title>
        <authorList>
            <person name="Cohen G."/>
            <person name="Barbe V."/>
            <person name="Flament D."/>
            <person name="Galperin M."/>
            <person name="Heilig R."/>
            <person name="Ripp R."/>
            <person name="Lecompte O."/>
            <person name="Prieur D."/>
            <person name="Poch O."/>
            <person name="Quellerou J."/>
            <person name="Thierry J.C."/>
            <person name="Van der Oost J."/>
            <person name="Weissenbach J."/>
            <person name="Zivanovic Y."/>
            <person name="Forterre P."/>
        </authorList>
    </citation>
    <scope>NUCLEOTIDE SEQUENCE [LARGE SCALE GENOMIC DNA]</scope>
    <source>
        <strain evidence="5">GE5 / Orsay</strain>
        <strain evidence="3">Orsay</strain>
    </source>
</reference>
<dbReference type="PATRIC" id="fig|272844.11.peg.800"/>
<dbReference type="NCBIfam" id="TIGR00153">
    <property type="entry name" value="TIGR00153 family protein"/>
    <property type="match status" value="1"/>
</dbReference>
<protein>
    <submittedName>
        <fullName evidence="3">Phosphate transport regulator, putative</fullName>
    </submittedName>
</protein>
<dbReference type="OrthoDB" id="68479at2157"/>
<accession>Q9V0M9</accession>
<keyword evidence="5" id="KW-1185">Reference proteome</keyword>
<dbReference type="AlphaFoldDB" id="Q9V0M9"/>
<evidence type="ECO:0000313" key="4">
    <source>
        <dbReference type="EMBL" id="CCE70156.1"/>
    </source>
</evidence>
<proteinExistence type="inferred from homology"/>
<dbReference type="PANTHER" id="PTHR36536:SF3">
    <property type="entry name" value="UPF0111 PROTEIN HI_1603"/>
    <property type="match status" value="1"/>
</dbReference>
<dbReference type="SUPFAM" id="SSF109755">
    <property type="entry name" value="PhoU-like"/>
    <property type="match status" value="1"/>
</dbReference>
<dbReference type="PIR" id="A75120">
    <property type="entry name" value="A75120"/>
</dbReference>